<dbReference type="EMBL" id="BSDZ01000003">
    <property type="protein sequence ID" value="GLI58772.1"/>
    <property type="molecule type" value="Genomic_DNA"/>
</dbReference>
<dbReference type="Proteomes" id="UP001165090">
    <property type="component" value="Unassembled WGS sequence"/>
</dbReference>
<feature type="non-terminal residue" evidence="2">
    <location>
        <position position="1"/>
    </location>
</feature>
<evidence type="ECO:0000256" key="1">
    <source>
        <dbReference type="SAM" id="MobiDB-lite"/>
    </source>
</evidence>
<accession>A0ABQ5RMG5</accession>
<sequence>VTSIMSFGAPQTNKKKDGLSSLSKETQELLQGVMKDRGLSHRALQDVASSLQRGDAAWVNHLNSGTASFQPPKSKTANPVKVPKVGTGGSALAPALPGRFSGKKLQHEILRDTPPERDMFRGGPPAPNRELEKDRLSKVMELGAKGARELDEKMAAMKREARERAEMAKRVDVREEMIDQIVDEVQERLTFLESMRAMGRGQEYEAHIRGEVAIRLKELEKLGVPTKPKP</sequence>
<evidence type="ECO:0000313" key="2">
    <source>
        <dbReference type="EMBL" id="GLI58772.1"/>
    </source>
</evidence>
<keyword evidence="3" id="KW-1185">Reference proteome</keyword>
<feature type="region of interest" description="Disordered" evidence="1">
    <location>
        <begin position="1"/>
        <end position="23"/>
    </location>
</feature>
<dbReference type="Pfam" id="PF05250">
    <property type="entry name" value="UPF0193"/>
    <property type="match status" value="1"/>
</dbReference>
<organism evidence="2 3">
    <name type="scientific">Volvox africanus</name>
    <dbReference type="NCBI Taxonomy" id="51714"/>
    <lineage>
        <taxon>Eukaryota</taxon>
        <taxon>Viridiplantae</taxon>
        <taxon>Chlorophyta</taxon>
        <taxon>core chlorophytes</taxon>
        <taxon>Chlorophyceae</taxon>
        <taxon>CS clade</taxon>
        <taxon>Chlamydomonadales</taxon>
        <taxon>Volvocaceae</taxon>
        <taxon>Volvox</taxon>
    </lineage>
</organism>
<proteinExistence type="predicted"/>
<gene>
    <name evidence="2" type="ORF">VaNZ11_000525</name>
</gene>
<reference evidence="2 3" key="1">
    <citation type="journal article" date="2023" name="IScience">
        <title>Expanded male sex-determining region conserved during the evolution of homothallism in the green alga Volvox.</title>
        <authorList>
            <person name="Yamamoto K."/>
            <person name="Matsuzaki R."/>
            <person name="Mahakham W."/>
            <person name="Heman W."/>
            <person name="Sekimoto H."/>
            <person name="Kawachi M."/>
            <person name="Minakuchi Y."/>
            <person name="Toyoda A."/>
            <person name="Nozaki H."/>
        </authorList>
    </citation>
    <scope>NUCLEOTIDE SEQUENCE [LARGE SCALE GENOMIC DNA]</scope>
    <source>
        <strain evidence="2 3">NIES-4468</strain>
    </source>
</reference>
<dbReference type="PANTHER" id="PTHR28348">
    <property type="entry name" value="UPF0193 PROTEIN EVG1"/>
    <property type="match status" value="1"/>
</dbReference>
<name>A0ABQ5RMG5_9CHLO</name>
<comment type="caution">
    <text evidence="2">The sequence shown here is derived from an EMBL/GenBank/DDBJ whole genome shotgun (WGS) entry which is preliminary data.</text>
</comment>
<protein>
    <submittedName>
        <fullName evidence="2">Uncharacterized protein</fullName>
    </submittedName>
</protein>
<evidence type="ECO:0000313" key="3">
    <source>
        <dbReference type="Proteomes" id="UP001165090"/>
    </source>
</evidence>
<feature type="compositionally biased region" description="Polar residues" evidence="1">
    <location>
        <begin position="1"/>
        <end position="12"/>
    </location>
</feature>
<dbReference type="InterPro" id="IPR007914">
    <property type="entry name" value="UPF0193"/>
</dbReference>
<dbReference type="PANTHER" id="PTHR28348:SF1">
    <property type="entry name" value="UPF0193 PROTEIN EVG1"/>
    <property type="match status" value="1"/>
</dbReference>